<gene>
    <name evidence="2" type="ORF">ZIOFF_067755</name>
</gene>
<dbReference type="Proteomes" id="UP000734854">
    <property type="component" value="Unassembled WGS sequence"/>
</dbReference>
<keyword evidence="3" id="KW-1185">Reference proteome</keyword>
<proteinExistence type="predicted"/>
<feature type="chain" id="PRO_5035245185" evidence="1">
    <location>
        <begin position="25"/>
        <end position="168"/>
    </location>
</feature>
<evidence type="ECO:0000313" key="3">
    <source>
        <dbReference type="Proteomes" id="UP000734854"/>
    </source>
</evidence>
<evidence type="ECO:0000313" key="2">
    <source>
        <dbReference type="EMBL" id="KAG6473837.1"/>
    </source>
</evidence>
<sequence length="168" mass="18582">MSQFSIRRFSFSGFLMLAVARSRGTVIALKFPVFGASLKDLYLASNQLSDHLKCTPSLCLNAESSGLAQSVLGRLVSNAWARREMEGTGAAANGVETFFFHCRDGHSDQPQQQKLQSLIVDNCVGFEADEEIFKKASGIELLRHEGCRLLDQFAYDTDECDPLDLLIL</sequence>
<keyword evidence="1" id="KW-0732">Signal</keyword>
<dbReference type="EMBL" id="JACMSC010000019">
    <property type="protein sequence ID" value="KAG6473837.1"/>
    <property type="molecule type" value="Genomic_DNA"/>
</dbReference>
<organism evidence="2 3">
    <name type="scientific">Zingiber officinale</name>
    <name type="common">Ginger</name>
    <name type="synonym">Amomum zingiber</name>
    <dbReference type="NCBI Taxonomy" id="94328"/>
    <lineage>
        <taxon>Eukaryota</taxon>
        <taxon>Viridiplantae</taxon>
        <taxon>Streptophyta</taxon>
        <taxon>Embryophyta</taxon>
        <taxon>Tracheophyta</taxon>
        <taxon>Spermatophyta</taxon>
        <taxon>Magnoliopsida</taxon>
        <taxon>Liliopsida</taxon>
        <taxon>Zingiberales</taxon>
        <taxon>Zingiberaceae</taxon>
        <taxon>Zingiber</taxon>
    </lineage>
</organism>
<accession>A0A8J5ERB4</accession>
<protein>
    <submittedName>
        <fullName evidence="2">Uncharacterized protein</fullName>
    </submittedName>
</protein>
<reference evidence="2 3" key="1">
    <citation type="submission" date="2020-08" db="EMBL/GenBank/DDBJ databases">
        <title>Plant Genome Project.</title>
        <authorList>
            <person name="Zhang R.-G."/>
        </authorList>
    </citation>
    <scope>NUCLEOTIDE SEQUENCE [LARGE SCALE GENOMIC DNA]</scope>
    <source>
        <tissue evidence="2">Rhizome</tissue>
    </source>
</reference>
<evidence type="ECO:0000256" key="1">
    <source>
        <dbReference type="SAM" id="SignalP"/>
    </source>
</evidence>
<dbReference type="AlphaFoldDB" id="A0A8J5ERB4"/>
<feature type="signal peptide" evidence="1">
    <location>
        <begin position="1"/>
        <end position="24"/>
    </location>
</feature>
<comment type="caution">
    <text evidence="2">The sequence shown here is derived from an EMBL/GenBank/DDBJ whole genome shotgun (WGS) entry which is preliminary data.</text>
</comment>
<name>A0A8J5ERB4_ZINOF</name>